<keyword evidence="2" id="KW-1185">Reference proteome</keyword>
<sequence>MPRHCGTCVKCPSKDNLVQFLQSKFEDYDEEDIIEYSQWVSTDRTKMIQCSSSVSEFIDQLVEKLNKLIPHSTLPNHTLHFFFFFKGNGFLKYSCYLNGISENYAFTIKDEAQGYHWTSDSCTIHPVVVQQEYKL</sequence>
<dbReference type="PANTHER" id="PTHR46601:SF1">
    <property type="entry name" value="ADF-H DOMAIN-CONTAINING PROTEIN"/>
    <property type="match status" value="1"/>
</dbReference>
<dbReference type="PANTHER" id="PTHR46601">
    <property type="entry name" value="ULP_PROTEASE DOMAIN-CONTAINING PROTEIN"/>
    <property type="match status" value="1"/>
</dbReference>
<gene>
    <name evidence="1" type="ORF">AVEN_261430_1</name>
</gene>
<name>A0A4Y2GVZ0_ARAVE</name>
<protein>
    <submittedName>
        <fullName evidence="1">Uncharacterized protein</fullName>
    </submittedName>
</protein>
<evidence type="ECO:0000313" key="1">
    <source>
        <dbReference type="EMBL" id="GBM57091.1"/>
    </source>
</evidence>
<dbReference type="Proteomes" id="UP000499080">
    <property type="component" value="Unassembled WGS sequence"/>
</dbReference>
<organism evidence="1 2">
    <name type="scientific">Araneus ventricosus</name>
    <name type="common">Orbweaver spider</name>
    <name type="synonym">Epeira ventricosa</name>
    <dbReference type="NCBI Taxonomy" id="182803"/>
    <lineage>
        <taxon>Eukaryota</taxon>
        <taxon>Metazoa</taxon>
        <taxon>Ecdysozoa</taxon>
        <taxon>Arthropoda</taxon>
        <taxon>Chelicerata</taxon>
        <taxon>Arachnida</taxon>
        <taxon>Araneae</taxon>
        <taxon>Araneomorphae</taxon>
        <taxon>Entelegynae</taxon>
        <taxon>Araneoidea</taxon>
        <taxon>Araneidae</taxon>
        <taxon>Araneus</taxon>
    </lineage>
</organism>
<dbReference type="EMBL" id="BGPR01001576">
    <property type="protein sequence ID" value="GBM57091.1"/>
    <property type="molecule type" value="Genomic_DNA"/>
</dbReference>
<reference evidence="1 2" key="1">
    <citation type="journal article" date="2019" name="Sci. Rep.">
        <title>Orb-weaving spider Araneus ventricosus genome elucidates the spidroin gene catalogue.</title>
        <authorList>
            <person name="Kono N."/>
            <person name="Nakamura H."/>
            <person name="Ohtoshi R."/>
            <person name="Moran D.A.P."/>
            <person name="Shinohara A."/>
            <person name="Yoshida Y."/>
            <person name="Fujiwara M."/>
            <person name="Mori M."/>
            <person name="Tomita M."/>
            <person name="Arakawa K."/>
        </authorList>
    </citation>
    <scope>NUCLEOTIDE SEQUENCE [LARGE SCALE GENOMIC DNA]</scope>
</reference>
<dbReference type="AlphaFoldDB" id="A0A4Y2GVZ0"/>
<comment type="caution">
    <text evidence="1">The sequence shown here is derived from an EMBL/GenBank/DDBJ whole genome shotgun (WGS) entry which is preliminary data.</text>
</comment>
<accession>A0A4Y2GVZ0</accession>
<proteinExistence type="predicted"/>
<evidence type="ECO:0000313" key="2">
    <source>
        <dbReference type="Proteomes" id="UP000499080"/>
    </source>
</evidence>